<dbReference type="Proteomes" id="UP000290567">
    <property type="component" value="Unassembled WGS sequence"/>
</dbReference>
<gene>
    <name evidence="3" type="ORF">NRIC_19960</name>
</gene>
<dbReference type="PROSITE" id="PS51464">
    <property type="entry name" value="SIS"/>
    <property type="match status" value="1"/>
</dbReference>
<keyword evidence="4" id="KW-1185">Reference proteome</keyword>
<dbReference type="GO" id="GO:0006487">
    <property type="term" value="P:protein N-linked glycosylation"/>
    <property type="evidence" value="ECO:0007669"/>
    <property type="project" value="TreeGrafter"/>
</dbReference>
<dbReference type="OrthoDB" id="5150296at2"/>
<evidence type="ECO:0000313" key="3">
    <source>
        <dbReference type="EMBL" id="GCF94105.1"/>
    </source>
</evidence>
<dbReference type="GO" id="GO:0097367">
    <property type="term" value="F:carbohydrate derivative binding"/>
    <property type="evidence" value="ECO:0007669"/>
    <property type="project" value="InterPro"/>
</dbReference>
<dbReference type="SUPFAM" id="SSF53697">
    <property type="entry name" value="SIS domain"/>
    <property type="match status" value="1"/>
</dbReference>
<dbReference type="Gene3D" id="3.40.50.10490">
    <property type="entry name" value="Glucose-6-phosphate isomerase like protein, domain 1"/>
    <property type="match status" value="2"/>
</dbReference>
<evidence type="ECO:0000256" key="1">
    <source>
        <dbReference type="ARBA" id="ARBA00022737"/>
    </source>
</evidence>
<evidence type="ECO:0000313" key="4">
    <source>
        <dbReference type="Proteomes" id="UP000290567"/>
    </source>
</evidence>
<dbReference type="GO" id="GO:0006002">
    <property type="term" value="P:fructose 6-phosphate metabolic process"/>
    <property type="evidence" value="ECO:0007669"/>
    <property type="project" value="TreeGrafter"/>
</dbReference>
<feature type="domain" description="SIS" evidence="2">
    <location>
        <begin position="26"/>
        <end position="169"/>
    </location>
</feature>
<evidence type="ECO:0000259" key="2">
    <source>
        <dbReference type="PROSITE" id="PS51464"/>
    </source>
</evidence>
<dbReference type="CDD" id="cd05008">
    <property type="entry name" value="SIS_GlmS_GlmD_1"/>
    <property type="match status" value="1"/>
</dbReference>
<accession>A0A4P5P7Y4</accession>
<name>A0A4P5P7Y4_9ENTE</name>
<protein>
    <submittedName>
        <fullName evidence="3">Glucosamine--fructose-6-phosphate aminotransferase</fullName>
    </submittedName>
</protein>
<keyword evidence="3" id="KW-0808">Transferase</keyword>
<organism evidence="3 4">
    <name type="scientific">Enterococcus florum</name>
    <dbReference type="NCBI Taxonomy" id="2480627"/>
    <lineage>
        <taxon>Bacteria</taxon>
        <taxon>Bacillati</taxon>
        <taxon>Bacillota</taxon>
        <taxon>Bacilli</taxon>
        <taxon>Lactobacillales</taxon>
        <taxon>Enterococcaceae</taxon>
        <taxon>Enterococcus</taxon>
    </lineage>
</organism>
<dbReference type="GO" id="GO:0006047">
    <property type="term" value="P:UDP-N-acetylglucosamine metabolic process"/>
    <property type="evidence" value="ECO:0007669"/>
    <property type="project" value="TreeGrafter"/>
</dbReference>
<dbReference type="PANTHER" id="PTHR10937:SF17">
    <property type="entry name" value="GLUCOSAMINE-FRUCTOSE-6-PHOSPHATE AMINOTRANSFERASE"/>
    <property type="match status" value="1"/>
</dbReference>
<dbReference type="InterPro" id="IPR035490">
    <property type="entry name" value="GlmS/FrlB_SIS"/>
</dbReference>
<reference evidence="4" key="1">
    <citation type="submission" date="2019-02" db="EMBL/GenBank/DDBJ databases">
        <title>Draft genome sequence of Enterococcus sp. Gos25-1.</title>
        <authorList>
            <person name="Tanaka N."/>
            <person name="Shiwa Y."/>
            <person name="Fujita N."/>
        </authorList>
    </citation>
    <scope>NUCLEOTIDE SEQUENCE [LARGE SCALE GENOMIC DNA]</scope>
    <source>
        <strain evidence="4">Gos25-1</strain>
    </source>
</reference>
<dbReference type="CDD" id="cd05009">
    <property type="entry name" value="SIS_GlmS_GlmD_2"/>
    <property type="match status" value="1"/>
</dbReference>
<dbReference type="EMBL" id="BJCC01000015">
    <property type="protein sequence ID" value="GCF94105.1"/>
    <property type="molecule type" value="Genomic_DNA"/>
</dbReference>
<dbReference type="AlphaFoldDB" id="A0A4P5P7Y4"/>
<keyword evidence="3" id="KW-0032">Aminotransferase</keyword>
<keyword evidence="1" id="KW-0677">Repeat</keyword>
<dbReference type="RefSeq" id="WP_146622548.1">
    <property type="nucleotide sequence ID" value="NZ_BJCC01000015.1"/>
</dbReference>
<proteinExistence type="predicted"/>
<dbReference type="InterPro" id="IPR001347">
    <property type="entry name" value="SIS_dom"/>
</dbReference>
<dbReference type="GO" id="GO:0004360">
    <property type="term" value="F:glutamine-fructose-6-phosphate transaminase (isomerizing) activity"/>
    <property type="evidence" value="ECO:0007669"/>
    <property type="project" value="TreeGrafter"/>
</dbReference>
<dbReference type="PANTHER" id="PTHR10937">
    <property type="entry name" value="GLUCOSAMINE--FRUCTOSE-6-PHOSPHATE AMINOTRANSFERASE, ISOMERIZING"/>
    <property type="match status" value="1"/>
</dbReference>
<dbReference type="InterPro" id="IPR035466">
    <property type="entry name" value="GlmS/AgaS_SIS"/>
</dbReference>
<dbReference type="InterPro" id="IPR046348">
    <property type="entry name" value="SIS_dom_sf"/>
</dbReference>
<comment type="caution">
    <text evidence="3">The sequence shown here is derived from an EMBL/GenBank/DDBJ whole genome shotgun (WGS) entry which is preliminary data.</text>
</comment>
<sequence>MATMLDYIHEEEPTLLRILDNFSETTDAKLANSKNILVLATGSSYNACLAAKVALEQLGDVSITIEEPYHFQHYGKLSSAIDTVIAVSQSGKSASTSYALEALEHSELYTIALTSNLDSSLAQKADRTIDLNIGVETVGFVTKGYAATVLQLMLLGLAIGQAKGLPKEKVQQTIKELRKLIKRIPSIIEASEAFFAKHEAIFKLSERFIGIGYGANWGTVKEFETKFTETVREPSQGFELEAYMHGPYLEADSQHVLFFVETADENAQRAEMLRKYMEPAVGQTFIITAGRSDEENVLGLEIEGEKFFSSLVMVIPFQLFACRTAAAKGIDLSQRIFDDFDEVLKSKL</sequence>
<dbReference type="Pfam" id="PF01380">
    <property type="entry name" value="SIS"/>
    <property type="match status" value="1"/>
</dbReference>